<feature type="chain" id="PRO_5045796728" evidence="1">
    <location>
        <begin position="19"/>
        <end position="153"/>
    </location>
</feature>
<dbReference type="EMBL" id="JAHWYN010000004">
    <property type="protein sequence ID" value="MBW4360113.1"/>
    <property type="molecule type" value="Genomic_DNA"/>
</dbReference>
<comment type="caution">
    <text evidence="2">The sequence shown here is derived from an EMBL/GenBank/DDBJ whole genome shotgun (WGS) entry which is preliminary data.</text>
</comment>
<evidence type="ECO:0000256" key="1">
    <source>
        <dbReference type="SAM" id="SignalP"/>
    </source>
</evidence>
<gene>
    <name evidence="2" type="ORF">KZH69_06405</name>
</gene>
<dbReference type="RefSeq" id="WP_219316618.1">
    <property type="nucleotide sequence ID" value="NZ_JAHWYN010000004.1"/>
</dbReference>
<proteinExistence type="predicted"/>
<protein>
    <submittedName>
        <fullName evidence="2">Uncharacterized protein</fullName>
    </submittedName>
</protein>
<name>A0ABS6XTU2_9FLAO</name>
<feature type="signal peptide" evidence="1">
    <location>
        <begin position="1"/>
        <end position="18"/>
    </location>
</feature>
<evidence type="ECO:0000313" key="3">
    <source>
        <dbReference type="Proteomes" id="UP000812031"/>
    </source>
</evidence>
<evidence type="ECO:0000313" key="2">
    <source>
        <dbReference type="EMBL" id="MBW4360113.1"/>
    </source>
</evidence>
<reference evidence="2 3" key="1">
    <citation type="submission" date="2021-07" db="EMBL/GenBank/DDBJ databases">
        <title>Flavobacterium sp. nov. isolated from sediment on the Taihu Lake.</title>
        <authorList>
            <person name="Qu J.-H."/>
        </authorList>
    </citation>
    <scope>NUCLEOTIDE SEQUENCE [LARGE SCALE GENOMIC DNA]</scope>
    <source>
        <strain evidence="2 3">NAS39</strain>
    </source>
</reference>
<accession>A0ABS6XTU2</accession>
<keyword evidence="3" id="KW-1185">Reference proteome</keyword>
<keyword evidence="1" id="KW-0732">Signal</keyword>
<dbReference type="Proteomes" id="UP000812031">
    <property type="component" value="Unassembled WGS sequence"/>
</dbReference>
<organism evidence="2 3">
    <name type="scientific">Flavobacterium taihuense</name>
    <dbReference type="NCBI Taxonomy" id="2857508"/>
    <lineage>
        <taxon>Bacteria</taxon>
        <taxon>Pseudomonadati</taxon>
        <taxon>Bacteroidota</taxon>
        <taxon>Flavobacteriia</taxon>
        <taxon>Flavobacteriales</taxon>
        <taxon>Flavobacteriaceae</taxon>
        <taxon>Flavobacterium</taxon>
    </lineage>
</organism>
<sequence>MKKIITLFTVLLSTMVFSQEITTKKGLFFAEGKQLSNKEVKTLLASNTKALALFKASKTKASVGGFLLGFGGGLVLADLVSGAIADIKYPTALTYVGLASLAASIPVLSGRTKKRNDALALYNEGLKKSATKDSNFELNIIVNQSGYGLQFQF</sequence>